<dbReference type="PANTHER" id="PTHR22897">
    <property type="entry name" value="QUIESCIN Q6-RELATED SULFHYDRYL OXIDASE"/>
    <property type="match status" value="1"/>
</dbReference>
<evidence type="ECO:0000313" key="4">
    <source>
        <dbReference type="Proteomes" id="UP000289340"/>
    </source>
</evidence>
<sequence length="215" mass="24165">MEYLRLSLFLCMLSLSATSPSSFASPNSIRADYAVNLNATNFDAVLNDTPATFALVQFYAHWCPACRNYKPHYEKVARLFNEPDAVHPGIILITRVDCGLKINTKLCDKFSADHYPMLFWGSPSKFVGGGWEPKQEKSDIRVIVGARTADRLLDWINKQIGSSFGLDDQKFQNELPSSNDSDTVQIARAIYDDVEEVTSTGFDIIIEHQELVLHL</sequence>
<dbReference type="SUPFAM" id="SSF52833">
    <property type="entry name" value="Thioredoxin-like"/>
    <property type="match status" value="1"/>
</dbReference>
<evidence type="ECO:0000256" key="1">
    <source>
        <dbReference type="SAM" id="SignalP"/>
    </source>
</evidence>
<protein>
    <submittedName>
        <fullName evidence="3">Sulfhydryl oxidase 2</fullName>
    </submittedName>
</protein>
<name>A0A445F4S0_GLYSO</name>
<feature type="signal peptide" evidence="1">
    <location>
        <begin position="1"/>
        <end position="24"/>
    </location>
</feature>
<proteinExistence type="predicted"/>
<dbReference type="InterPro" id="IPR039798">
    <property type="entry name" value="Sulfhydryl_oxidase"/>
</dbReference>
<keyword evidence="1" id="KW-0732">Signal</keyword>
<dbReference type="PROSITE" id="PS51352">
    <property type="entry name" value="THIOREDOXIN_2"/>
    <property type="match status" value="1"/>
</dbReference>
<dbReference type="GO" id="GO:0003756">
    <property type="term" value="F:protein disulfide isomerase activity"/>
    <property type="evidence" value="ECO:0007669"/>
    <property type="project" value="TreeGrafter"/>
</dbReference>
<dbReference type="FunFam" id="3.40.30.10:FF:000244">
    <property type="entry name" value="Sulfhydryl oxidase"/>
    <property type="match status" value="1"/>
</dbReference>
<dbReference type="GO" id="GO:0000139">
    <property type="term" value="C:Golgi membrane"/>
    <property type="evidence" value="ECO:0007669"/>
    <property type="project" value="TreeGrafter"/>
</dbReference>
<dbReference type="InterPro" id="IPR017937">
    <property type="entry name" value="Thioredoxin_CS"/>
</dbReference>
<feature type="chain" id="PRO_5019201168" evidence="1">
    <location>
        <begin position="25"/>
        <end position="215"/>
    </location>
</feature>
<dbReference type="GO" id="GO:0005615">
    <property type="term" value="C:extracellular space"/>
    <property type="evidence" value="ECO:0007669"/>
    <property type="project" value="TreeGrafter"/>
</dbReference>
<gene>
    <name evidence="3" type="ORF">D0Y65_054017</name>
</gene>
<dbReference type="InterPro" id="IPR013766">
    <property type="entry name" value="Thioredoxin_domain"/>
</dbReference>
<keyword evidence="4" id="KW-1185">Reference proteome</keyword>
<dbReference type="Pfam" id="PF00085">
    <property type="entry name" value="Thioredoxin"/>
    <property type="match status" value="1"/>
</dbReference>
<dbReference type="GO" id="GO:0006457">
    <property type="term" value="P:protein folding"/>
    <property type="evidence" value="ECO:0007669"/>
    <property type="project" value="TreeGrafter"/>
</dbReference>
<evidence type="ECO:0000313" key="3">
    <source>
        <dbReference type="EMBL" id="RZB43767.1"/>
    </source>
</evidence>
<dbReference type="Proteomes" id="UP000289340">
    <property type="component" value="Chromosome 20"/>
</dbReference>
<dbReference type="Gene3D" id="3.40.30.10">
    <property type="entry name" value="Glutaredoxin"/>
    <property type="match status" value="1"/>
</dbReference>
<organism evidence="3 4">
    <name type="scientific">Glycine soja</name>
    <name type="common">Wild soybean</name>
    <dbReference type="NCBI Taxonomy" id="3848"/>
    <lineage>
        <taxon>Eukaryota</taxon>
        <taxon>Viridiplantae</taxon>
        <taxon>Streptophyta</taxon>
        <taxon>Embryophyta</taxon>
        <taxon>Tracheophyta</taxon>
        <taxon>Spermatophyta</taxon>
        <taxon>Magnoliopsida</taxon>
        <taxon>eudicotyledons</taxon>
        <taxon>Gunneridae</taxon>
        <taxon>Pentapetalae</taxon>
        <taxon>rosids</taxon>
        <taxon>fabids</taxon>
        <taxon>Fabales</taxon>
        <taxon>Fabaceae</taxon>
        <taxon>Papilionoideae</taxon>
        <taxon>50 kb inversion clade</taxon>
        <taxon>NPAAA clade</taxon>
        <taxon>indigoferoid/millettioid clade</taxon>
        <taxon>Phaseoleae</taxon>
        <taxon>Glycine</taxon>
        <taxon>Glycine subgen. Soja</taxon>
    </lineage>
</organism>
<dbReference type="AlphaFoldDB" id="A0A445F4S0"/>
<dbReference type="Gramene" id="XM_028364317.1">
    <property type="protein sequence ID" value="XP_028220118.1"/>
    <property type="gene ID" value="LOC114401733"/>
</dbReference>
<accession>A0A445F4S0</accession>
<comment type="caution">
    <text evidence="3">The sequence shown here is derived from an EMBL/GenBank/DDBJ whole genome shotgun (WGS) entry which is preliminary data.</text>
</comment>
<feature type="domain" description="Thioredoxin" evidence="2">
    <location>
        <begin position="13"/>
        <end position="161"/>
    </location>
</feature>
<evidence type="ECO:0000259" key="2">
    <source>
        <dbReference type="PROSITE" id="PS51352"/>
    </source>
</evidence>
<dbReference type="PANTHER" id="PTHR22897:SF8">
    <property type="entry name" value="SULFHYDRYL OXIDASE"/>
    <property type="match status" value="1"/>
</dbReference>
<reference evidence="3 4" key="1">
    <citation type="submission" date="2018-09" db="EMBL/GenBank/DDBJ databases">
        <title>A high-quality reference genome of wild soybean provides a powerful tool to mine soybean genomes.</title>
        <authorList>
            <person name="Xie M."/>
            <person name="Chung C.Y.L."/>
            <person name="Li M.-W."/>
            <person name="Wong F.-L."/>
            <person name="Chan T.-F."/>
            <person name="Lam H.-M."/>
        </authorList>
    </citation>
    <scope>NUCLEOTIDE SEQUENCE [LARGE SCALE GENOMIC DNA]</scope>
    <source>
        <strain evidence="4">cv. W05</strain>
        <tissue evidence="3">Hypocotyl of etiolated seedlings</tissue>
    </source>
</reference>
<dbReference type="GO" id="GO:0016971">
    <property type="term" value="F:flavin-dependent sulfhydryl oxidase activity"/>
    <property type="evidence" value="ECO:0007669"/>
    <property type="project" value="InterPro"/>
</dbReference>
<dbReference type="InterPro" id="IPR036249">
    <property type="entry name" value="Thioredoxin-like_sf"/>
</dbReference>
<dbReference type="PROSITE" id="PS00194">
    <property type="entry name" value="THIOREDOXIN_1"/>
    <property type="match status" value="1"/>
</dbReference>
<dbReference type="EMBL" id="QZWG01000020">
    <property type="protein sequence ID" value="RZB43767.1"/>
    <property type="molecule type" value="Genomic_DNA"/>
</dbReference>